<dbReference type="InterPro" id="IPR026591">
    <property type="entry name" value="Sirtuin_cat_small_dom_sf"/>
</dbReference>
<dbReference type="GO" id="GO:0017136">
    <property type="term" value="F:histone deacetylase activity, NAD-dependent"/>
    <property type="evidence" value="ECO:0007669"/>
    <property type="project" value="TreeGrafter"/>
</dbReference>
<proteinExistence type="predicted"/>
<name>A0AAQ3NZ63_VIGMU</name>
<dbReference type="Gene3D" id="3.30.1600.10">
    <property type="entry name" value="SIR2/SIRT2 'Small Domain"/>
    <property type="match status" value="1"/>
</dbReference>
<keyword evidence="1" id="KW-0808">Transferase</keyword>
<dbReference type="Gene3D" id="3.40.50.1220">
    <property type="entry name" value="TPP-binding domain"/>
    <property type="match status" value="1"/>
</dbReference>
<evidence type="ECO:0000313" key="5">
    <source>
        <dbReference type="EMBL" id="WVZ18433.1"/>
    </source>
</evidence>
<evidence type="ECO:0000259" key="4">
    <source>
        <dbReference type="PROSITE" id="PS50305"/>
    </source>
</evidence>
<evidence type="ECO:0000256" key="1">
    <source>
        <dbReference type="ARBA" id="ARBA00022679"/>
    </source>
</evidence>
<feature type="domain" description="Deacetylase sirtuin-type" evidence="4">
    <location>
        <begin position="117"/>
        <end position="276"/>
    </location>
</feature>
<dbReference type="EMBL" id="CP144699">
    <property type="protein sequence ID" value="WVZ18433.1"/>
    <property type="molecule type" value="Genomic_DNA"/>
</dbReference>
<dbReference type="Proteomes" id="UP001374535">
    <property type="component" value="Chromosome 2"/>
</dbReference>
<protein>
    <recommendedName>
        <fullName evidence="4">Deacetylase sirtuin-type domain-containing protein</fullName>
    </recommendedName>
</protein>
<keyword evidence="2" id="KW-0520">NAD</keyword>
<organism evidence="5 6">
    <name type="scientific">Vigna mungo</name>
    <name type="common">Black gram</name>
    <name type="synonym">Phaseolus mungo</name>
    <dbReference type="NCBI Taxonomy" id="3915"/>
    <lineage>
        <taxon>Eukaryota</taxon>
        <taxon>Viridiplantae</taxon>
        <taxon>Streptophyta</taxon>
        <taxon>Embryophyta</taxon>
        <taxon>Tracheophyta</taxon>
        <taxon>Spermatophyta</taxon>
        <taxon>Magnoliopsida</taxon>
        <taxon>eudicotyledons</taxon>
        <taxon>Gunneridae</taxon>
        <taxon>Pentapetalae</taxon>
        <taxon>rosids</taxon>
        <taxon>fabids</taxon>
        <taxon>Fabales</taxon>
        <taxon>Fabaceae</taxon>
        <taxon>Papilionoideae</taxon>
        <taxon>50 kb inversion clade</taxon>
        <taxon>NPAAA clade</taxon>
        <taxon>indigoferoid/millettioid clade</taxon>
        <taxon>Phaseoleae</taxon>
        <taxon>Vigna</taxon>
    </lineage>
</organism>
<dbReference type="GO" id="GO:0070403">
    <property type="term" value="F:NAD+ binding"/>
    <property type="evidence" value="ECO:0007669"/>
    <property type="project" value="InterPro"/>
</dbReference>
<evidence type="ECO:0000313" key="6">
    <source>
        <dbReference type="Proteomes" id="UP001374535"/>
    </source>
</evidence>
<dbReference type="SUPFAM" id="SSF52467">
    <property type="entry name" value="DHS-like NAD/FAD-binding domain"/>
    <property type="match status" value="1"/>
</dbReference>
<dbReference type="InterPro" id="IPR029035">
    <property type="entry name" value="DHS-like_NAD/FAD-binding_dom"/>
</dbReference>
<reference evidence="5 6" key="1">
    <citation type="journal article" date="2023" name="Life. Sci Alliance">
        <title>Evolutionary insights into 3D genome organization and epigenetic landscape of Vigna mungo.</title>
        <authorList>
            <person name="Junaid A."/>
            <person name="Singh B."/>
            <person name="Bhatia S."/>
        </authorList>
    </citation>
    <scope>NUCLEOTIDE SEQUENCE [LARGE SCALE GENOMIC DNA]</scope>
    <source>
        <strain evidence="5">Urdbean</strain>
    </source>
</reference>
<dbReference type="InterPro" id="IPR003000">
    <property type="entry name" value="Sirtuin"/>
</dbReference>
<gene>
    <name evidence="5" type="ORF">V8G54_005755</name>
</gene>
<dbReference type="InterPro" id="IPR050134">
    <property type="entry name" value="NAD-dep_sirtuin_deacylases"/>
</dbReference>
<dbReference type="InterPro" id="IPR026590">
    <property type="entry name" value="Ssirtuin_cat_dom"/>
</dbReference>
<comment type="caution">
    <text evidence="3">Lacks conserved residue(s) required for the propagation of feature annotation.</text>
</comment>
<sequence length="276" mass="31271">MRKVVWLFSPPHKQNAFVFLSHFFWGCEESVGECYNRQVFSPCIQASSFALTQTLNLNIVKPMGGNWHLARRGERLVSFKGSVRLAHTTCRISAPRTFPRNEEKALSNISRDKKTVPEADPPSIKDVHLLYEFLDQSTKLTVLTGAGISTECGIPDYRSPNGAYSSGFKPITHQEFLRSSRAQRRYWARSYAGWRRFTEAQPSAAHTALATLDKAGRIDFMITQNVDRLHHRAGSNPLEIHGTVYTVICIDCGYSFCRSLFQDQLKALNPKVRICI</sequence>
<dbReference type="PROSITE" id="PS50305">
    <property type="entry name" value="SIRTUIN"/>
    <property type="match status" value="1"/>
</dbReference>
<keyword evidence="6" id="KW-1185">Reference proteome</keyword>
<dbReference type="Pfam" id="PF02146">
    <property type="entry name" value="SIR2"/>
    <property type="match status" value="1"/>
</dbReference>
<dbReference type="PANTHER" id="PTHR11085:SF10">
    <property type="entry name" value="NAD-DEPENDENT PROTEIN DEACYLASE SIRTUIN-5, MITOCHONDRIAL-RELATED"/>
    <property type="match status" value="1"/>
</dbReference>
<dbReference type="PANTHER" id="PTHR11085">
    <property type="entry name" value="NAD-DEPENDENT PROTEIN DEACYLASE SIRTUIN-5, MITOCHONDRIAL-RELATED"/>
    <property type="match status" value="1"/>
</dbReference>
<accession>A0AAQ3NZ63</accession>
<dbReference type="AlphaFoldDB" id="A0AAQ3NZ63"/>
<evidence type="ECO:0000256" key="3">
    <source>
        <dbReference type="PROSITE-ProRule" id="PRU00236"/>
    </source>
</evidence>
<evidence type="ECO:0000256" key="2">
    <source>
        <dbReference type="ARBA" id="ARBA00023027"/>
    </source>
</evidence>